<dbReference type="RefSeq" id="WP_089893638.1">
    <property type="nucleotide sequence ID" value="NZ_FNGV01000013.1"/>
</dbReference>
<gene>
    <name evidence="2" type="ORF">SAMN04488514_11338</name>
</gene>
<keyword evidence="2" id="KW-0560">Oxidoreductase</keyword>
<dbReference type="STRING" id="192904.SAMN04488514_11338"/>
<comment type="cofactor">
    <cofactor evidence="1">
        <name>Fe(2+)</name>
        <dbReference type="ChEBI" id="CHEBI:29033"/>
    </cofactor>
</comment>
<evidence type="ECO:0000313" key="2">
    <source>
        <dbReference type="EMBL" id="SDM70072.1"/>
    </source>
</evidence>
<dbReference type="SUPFAM" id="SSF51197">
    <property type="entry name" value="Clavaminate synthase-like"/>
    <property type="match status" value="1"/>
</dbReference>
<protein>
    <submittedName>
        <fullName evidence="2">Phytanoyl-CoA dioxygenase (PhyH)</fullName>
    </submittedName>
</protein>
<dbReference type="OrthoDB" id="9814777at2"/>
<dbReference type="Gene3D" id="2.60.120.620">
    <property type="entry name" value="q2cbj1_9rhob like domain"/>
    <property type="match status" value="1"/>
</dbReference>
<keyword evidence="3" id="KW-1185">Reference proteome</keyword>
<dbReference type="InterPro" id="IPR008775">
    <property type="entry name" value="Phytyl_CoA_dOase-like"/>
</dbReference>
<dbReference type="Proteomes" id="UP000199440">
    <property type="component" value="Unassembled WGS sequence"/>
</dbReference>
<reference evidence="3" key="1">
    <citation type="submission" date="2016-10" db="EMBL/GenBank/DDBJ databases">
        <authorList>
            <person name="Varghese N."/>
            <person name="Submissions S."/>
        </authorList>
    </citation>
    <scope>NUCLEOTIDE SEQUENCE [LARGE SCALE GENOMIC DNA]</scope>
    <source>
        <strain evidence="3">DSM 19886</strain>
    </source>
</reference>
<accession>A0A1G9VCZ7</accession>
<organism evidence="2 3">
    <name type="scientific">Kriegella aquimaris</name>
    <dbReference type="NCBI Taxonomy" id="192904"/>
    <lineage>
        <taxon>Bacteria</taxon>
        <taxon>Pseudomonadati</taxon>
        <taxon>Bacteroidota</taxon>
        <taxon>Flavobacteriia</taxon>
        <taxon>Flavobacteriales</taxon>
        <taxon>Flavobacteriaceae</taxon>
        <taxon>Kriegella</taxon>
    </lineage>
</organism>
<proteinExistence type="predicted"/>
<name>A0A1G9VCZ7_9FLAO</name>
<dbReference type="Pfam" id="PF05721">
    <property type="entry name" value="PhyH"/>
    <property type="match status" value="1"/>
</dbReference>
<keyword evidence="2" id="KW-0223">Dioxygenase</keyword>
<dbReference type="EMBL" id="FNGV01000013">
    <property type="protein sequence ID" value="SDM70072.1"/>
    <property type="molecule type" value="Genomic_DNA"/>
</dbReference>
<evidence type="ECO:0000256" key="1">
    <source>
        <dbReference type="ARBA" id="ARBA00001954"/>
    </source>
</evidence>
<dbReference type="AlphaFoldDB" id="A0A1G9VCZ7"/>
<evidence type="ECO:0000313" key="3">
    <source>
        <dbReference type="Proteomes" id="UP000199440"/>
    </source>
</evidence>
<dbReference type="GO" id="GO:0005506">
    <property type="term" value="F:iron ion binding"/>
    <property type="evidence" value="ECO:0007669"/>
    <property type="project" value="UniProtKB-ARBA"/>
</dbReference>
<dbReference type="PANTHER" id="PTHR20883:SF48">
    <property type="entry name" value="ECTOINE DIOXYGENASE"/>
    <property type="match status" value="1"/>
</dbReference>
<dbReference type="PANTHER" id="PTHR20883">
    <property type="entry name" value="PHYTANOYL-COA DIOXYGENASE DOMAIN CONTAINING 1"/>
    <property type="match status" value="1"/>
</dbReference>
<sequence>MEELFNYRKLTTKELQQYHDQGFLNIGSTLTNKGLERLTKESMEAWHSEKREFKDSATWLQNSLLVDIHKKSHVAKSFYFNGPLVDIMEQIIGSNIKGATSQLTFKMKGNTKAFGWHQDNGYGELDPYNAVTTLTALDDTDEENGCLRIIPGSHKMGQIDVSNIINSTTKKKQVSIDLKVDESLAIPARMKAGETLIFNSFFLHQSQGNFSKHRDRRILFLRYADADAVEVYNERKPRLGKLLRGQTRFPEVASYEEEL</sequence>
<dbReference type="GO" id="GO:0016706">
    <property type="term" value="F:2-oxoglutarate-dependent dioxygenase activity"/>
    <property type="evidence" value="ECO:0007669"/>
    <property type="project" value="UniProtKB-ARBA"/>
</dbReference>